<protein>
    <submittedName>
        <fullName evidence="3">DUF447 family protein</fullName>
    </submittedName>
</protein>
<dbReference type="InterPro" id="IPR049288">
    <property type="entry name" value="DUF447_C"/>
</dbReference>
<evidence type="ECO:0000313" key="4">
    <source>
        <dbReference type="Proteomes" id="UP000676194"/>
    </source>
</evidence>
<evidence type="ECO:0000259" key="2">
    <source>
        <dbReference type="Pfam" id="PF20766"/>
    </source>
</evidence>
<evidence type="ECO:0000259" key="1">
    <source>
        <dbReference type="Pfam" id="PF04289"/>
    </source>
</evidence>
<dbReference type="RefSeq" id="WP_213494369.1">
    <property type="nucleotide sequence ID" value="NZ_CP074694.1"/>
</dbReference>
<dbReference type="PIRSF" id="PIRSF018747">
    <property type="entry name" value="UCP018747"/>
    <property type="match status" value="1"/>
</dbReference>
<sequence>MILEGLVTTINADGTPHLAPMGPKILGEFESLLLRPFPSSHTFQNLRRQGQGVLHVVDDVLLLAQAAVGQAQLPEMERAIQIEGFLMRRSACRAYEFQVESLDESHERVHILARVVTKHWFRDFWGFNRAKHAVIEAAILATRLHLTGKDAVLQEYAKLIVWVNKTGGEREIEAMQFLQDFVKESP</sequence>
<gene>
    <name evidence="3" type="ORF">KIH39_16750</name>
</gene>
<dbReference type="Proteomes" id="UP000676194">
    <property type="component" value="Chromosome"/>
</dbReference>
<evidence type="ECO:0000313" key="3">
    <source>
        <dbReference type="EMBL" id="QVL30498.1"/>
    </source>
</evidence>
<dbReference type="InterPro" id="IPR016733">
    <property type="entry name" value="UCP018747"/>
</dbReference>
<reference evidence="3" key="1">
    <citation type="submission" date="2021-05" db="EMBL/GenBank/DDBJ databases">
        <title>Complete genome sequence of the cellulolytic planctomycete Telmatocola sphagniphila SP2T and characterization of the first cellulase from planctomycetes.</title>
        <authorList>
            <person name="Rakitin A.L."/>
            <person name="Beletsky A.V."/>
            <person name="Naumoff D.G."/>
            <person name="Kulichevskaya I.S."/>
            <person name="Mardanov A.V."/>
            <person name="Ravin N.V."/>
            <person name="Dedysh S.N."/>
        </authorList>
    </citation>
    <scope>NUCLEOTIDE SEQUENCE</scope>
    <source>
        <strain evidence="3">SP2T</strain>
    </source>
</reference>
<name>A0A8E6B4S4_9BACT</name>
<accession>A0A8E6B4S4</accession>
<dbReference type="InterPro" id="IPR012349">
    <property type="entry name" value="Split_barrel_FMN-bd"/>
</dbReference>
<feature type="domain" description="DUF447" evidence="2">
    <location>
        <begin position="128"/>
        <end position="178"/>
    </location>
</feature>
<dbReference type="Gene3D" id="1.20.58.290">
    <property type="entry name" value="Hypothetical membrane protein ta0354_69_121"/>
    <property type="match status" value="1"/>
</dbReference>
<dbReference type="EMBL" id="CP074694">
    <property type="protein sequence ID" value="QVL30498.1"/>
    <property type="molecule type" value="Genomic_DNA"/>
</dbReference>
<dbReference type="SUPFAM" id="SSF50475">
    <property type="entry name" value="FMN-binding split barrel"/>
    <property type="match status" value="1"/>
</dbReference>
<feature type="domain" description="DUF447" evidence="1">
    <location>
        <begin position="4"/>
        <end position="117"/>
    </location>
</feature>
<dbReference type="InterPro" id="IPR007386">
    <property type="entry name" value="DUF447_N"/>
</dbReference>
<dbReference type="Pfam" id="PF20766">
    <property type="entry name" value="DUF447_C"/>
    <property type="match status" value="1"/>
</dbReference>
<keyword evidence="4" id="KW-1185">Reference proteome</keyword>
<organism evidence="3 4">
    <name type="scientific">Telmatocola sphagniphila</name>
    <dbReference type="NCBI Taxonomy" id="1123043"/>
    <lineage>
        <taxon>Bacteria</taxon>
        <taxon>Pseudomonadati</taxon>
        <taxon>Planctomycetota</taxon>
        <taxon>Planctomycetia</taxon>
        <taxon>Gemmatales</taxon>
        <taxon>Gemmataceae</taxon>
    </lineage>
</organism>
<proteinExistence type="predicted"/>
<dbReference type="KEGG" id="tsph:KIH39_16750"/>
<dbReference type="AlphaFoldDB" id="A0A8E6B4S4"/>
<dbReference type="Gene3D" id="2.30.110.10">
    <property type="entry name" value="Electron Transport, Fmn-binding Protein, Chain A"/>
    <property type="match status" value="1"/>
</dbReference>
<dbReference type="Pfam" id="PF04289">
    <property type="entry name" value="DUF447_N"/>
    <property type="match status" value="1"/>
</dbReference>